<protein>
    <recommendedName>
        <fullName evidence="3">Ketoreductase domain-containing protein</fullName>
    </recommendedName>
</protein>
<dbReference type="InterPro" id="IPR057326">
    <property type="entry name" value="KR_dom"/>
</dbReference>
<dbReference type="PANTHER" id="PTHR43180:SF55">
    <property type="entry name" value="ALCOHOL DEHYDROGENASE-LIKE PROTEIN"/>
    <property type="match status" value="1"/>
</dbReference>
<dbReference type="SUPFAM" id="SSF51735">
    <property type="entry name" value="NAD(P)-binding Rossmann-fold domains"/>
    <property type="match status" value="1"/>
</dbReference>
<evidence type="ECO:0000313" key="4">
    <source>
        <dbReference type="EMBL" id="OWM70708.1"/>
    </source>
</evidence>
<dbReference type="PRINTS" id="PR00081">
    <property type="entry name" value="GDHRDH"/>
</dbReference>
<dbReference type="AlphaFoldDB" id="A0A218WE08"/>
<name>A0A218WE08_PUNGR</name>
<organism evidence="4 5">
    <name type="scientific">Punica granatum</name>
    <name type="common">Pomegranate</name>
    <dbReference type="NCBI Taxonomy" id="22663"/>
    <lineage>
        <taxon>Eukaryota</taxon>
        <taxon>Viridiplantae</taxon>
        <taxon>Streptophyta</taxon>
        <taxon>Embryophyta</taxon>
        <taxon>Tracheophyta</taxon>
        <taxon>Spermatophyta</taxon>
        <taxon>Magnoliopsida</taxon>
        <taxon>eudicotyledons</taxon>
        <taxon>Gunneridae</taxon>
        <taxon>Pentapetalae</taxon>
        <taxon>rosids</taxon>
        <taxon>malvids</taxon>
        <taxon>Myrtales</taxon>
        <taxon>Lythraceae</taxon>
        <taxon>Punica</taxon>
    </lineage>
</organism>
<evidence type="ECO:0000256" key="1">
    <source>
        <dbReference type="ARBA" id="ARBA00006484"/>
    </source>
</evidence>
<gene>
    <name evidence="4" type="ORF">CDL15_Pgr014381</name>
</gene>
<dbReference type="Gene3D" id="3.40.50.720">
    <property type="entry name" value="NAD(P)-binding Rossmann-like Domain"/>
    <property type="match status" value="1"/>
</dbReference>
<dbReference type="FunFam" id="3.40.50.720:FF:000084">
    <property type="entry name" value="Short-chain dehydrogenase reductase"/>
    <property type="match status" value="1"/>
</dbReference>
<dbReference type="PRINTS" id="PR00080">
    <property type="entry name" value="SDRFAMILY"/>
</dbReference>
<evidence type="ECO:0000259" key="3">
    <source>
        <dbReference type="SMART" id="SM00822"/>
    </source>
</evidence>
<dbReference type="Pfam" id="PF13561">
    <property type="entry name" value="adh_short_C2"/>
    <property type="match status" value="1"/>
</dbReference>
<evidence type="ECO:0000313" key="5">
    <source>
        <dbReference type="Proteomes" id="UP000197138"/>
    </source>
</evidence>
<evidence type="ECO:0000256" key="2">
    <source>
        <dbReference type="ARBA" id="ARBA00023002"/>
    </source>
</evidence>
<dbReference type="PANTHER" id="PTHR43180">
    <property type="entry name" value="3-OXOACYL-(ACYL-CARRIER-PROTEIN) REDUCTASE (AFU_ORTHOLOGUE AFUA_6G11210)"/>
    <property type="match status" value="1"/>
</dbReference>
<reference evidence="5" key="1">
    <citation type="journal article" date="2017" name="Plant J.">
        <title>The pomegranate (Punica granatum L.) genome and the genomics of punicalagin biosynthesis.</title>
        <authorList>
            <person name="Qin G."/>
            <person name="Xu C."/>
            <person name="Ming R."/>
            <person name="Tang H."/>
            <person name="Guyot R."/>
            <person name="Kramer E.M."/>
            <person name="Hu Y."/>
            <person name="Yi X."/>
            <person name="Qi Y."/>
            <person name="Xu X."/>
            <person name="Gao Z."/>
            <person name="Pan H."/>
            <person name="Jian J."/>
            <person name="Tian Y."/>
            <person name="Yue Z."/>
            <person name="Xu Y."/>
        </authorList>
    </citation>
    <scope>NUCLEOTIDE SEQUENCE [LARGE SCALE GENOMIC DNA]</scope>
    <source>
        <strain evidence="5">cv. Dabenzi</strain>
    </source>
</reference>
<dbReference type="InterPro" id="IPR002347">
    <property type="entry name" value="SDR_fam"/>
</dbReference>
<accession>A0A218WE08</accession>
<sequence>MTWTFSAFAYTPSAYGGFWSLIVATISPSHPPPPLVFFEWEPLVSRRLKGLPEGTYGIVKSLFLWLSLSPSGKAMHFLDPDGKSSSFPFEGVSRLAGKVALVTGGASGLGRATAHEFIKNGARVVIADINSQLGPEVAKSLGPSALFVDCDVANEAQVASAIDTAVAHHRRLDILFNCAGISGPSVPPSIADLDLDQFDRVMRVNLRGMVAGIKHAARVMVPSGSGSILCMSSISGILGGLGPHPYAVSKFAVPGLVRSAASELCRSGIRINCISPAPIPTPMAVGQIAQFYPGATREQVEGIVNGLGELKGAHCEEIDVAQAAVYLASDEAKYVTGHNLIVDGGFTCFKNLSFPSPDQLG</sequence>
<comment type="similarity">
    <text evidence="1">Belongs to the short-chain dehydrogenases/reductases (SDR) family.</text>
</comment>
<dbReference type="SMART" id="SM00822">
    <property type="entry name" value="PKS_KR"/>
    <property type="match status" value="1"/>
</dbReference>
<keyword evidence="2" id="KW-0560">Oxidoreductase</keyword>
<dbReference type="InterPro" id="IPR036291">
    <property type="entry name" value="NAD(P)-bd_dom_sf"/>
</dbReference>
<dbReference type="Proteomes" id="UP000197138">
    <property type="component" value="Unassembled WGS sequence"/>
</dbReference>
<dbReference type="EMBL" id="MTKT01004609">
    <property type="protein sequence ID" value="OWM70708.1"/>
    <property type="molecule type" value="Genomic_DNA"/>
</dbReference>
<feature type="domain" description="Ketoreductase" evidence="3">
    <location>
        <begin position="98"/>
        <end position="277"/>
    </location>
</feature>
<dbReference type="GO" id="GO:0016491">
    <property type="term" value="F:oxidoreductase activity"/>
    <property type="evidence" value="ECO:0007669"/>
    <property type="project" value="UniProtKB-KW"/>
</dbReference>
<comment type="caution">
    <text evidence="4">The sequence shown here is derived from an EMBL/GenBank/DDBJ whole genome shotgun (WGS) entry which is preliminary data.</text>
</comment>
<proteinExistence type="inferred from homology"/>